<sequence>MLTEPALFDQDPEDGTVIVLDENPSGDLVEAARDAALVCPSQALSVVDSW</sequence>
<dbReference type="Gene3D" id="3.30.70.20">
    <property type="match status" value="1"/>
</dbReference>
<proteinExistence type="predicted"/>
<gene>
    <name evidence="1" type="ORF">Apa02nite_060480</name>
</gene>
<accession>A0ABQ4BI26</accession>
<dbReference type="Pfam" id="PF13370">
    <property type="entry name" value="Fer4_13"/>
    <property type="match status" value="1"/>
</dbReference>
<comment type="caution">
    <text evidence="1">The sequence shown here is derived from an EMBL/GenBank/DDBJ whole genome shotgun (WGS) entry which is preliminary data.</text>
</comment>
<organism evidence="1 2">
    <name type="scientific">Actinoplanes palleronii</name>
    <dbReference type="NCBI Taxonomy" id="113570"/>
    <lineage>
        <taxon>Bacteria</taxon>
        <taxon>Bacillati</taxon>
        <taxon>Actinomycetota</taxon>
        <taxon>Actinomycetes</taxon>
        <taxon>Micromonosporales</taxon>
        <taxon>Micromonosporaceae</taxon>
        <taxon>Actinoplanes</taxon>
    </lineage>
</organism>
<evidence type="ECO:0000313" key="1">
    <source>
        <dbReference type="EMBL" id="GIE69940.1"/>
    </source>
</evidence>
<name>A0ABQ4BI26_9ACTN</name>
<protein>
    <recommendedName>
        <fullName evidence="3">Ferredoxin</fullName>
    </recommendedName>
</protein>
<dbReference type="Proteomes" id="UP000624709">
    <property type="component" value="Unassembled WGS sequence"/>
</dbReference>
<dbReference type="EMBL" id="BOMS01000094">
    <property type="protein sequence ID" value="GIE69940.1"/>
    <property type="molecule type" value="Genomic_DNA"/>
</dbReference>
<keyword evidence="2" id="KW-1185">Reference proteome</keyword>
<reference evidence="1 2" key="1">
    <citation type="submission" date="2021-01" db="EMBL/GenBank/DDBJ databases">
        <title>Whole genome shotgun sequence of Actinoplanes palleronii NBRC 14916.</title>
        <authorList>
            <person name="Komaki H."/>
            <person name="Tamura T."/>
        </authorList>
    </citation>
    <scope>NUCLEOTIDE SEQUENCE [LARGE SCALE GENOMIC DNA]</scope>
    <source>
        <strain evidence="1 2">NBRC 14916</strain>
    </source>
</reference>
<evidence type="ECO:0008006" key="3">
    <source>
        <dbReference type="Google" id="ProtNLM"/>
    </source>
</evidence>
<evidence type="ECO:0000313" key="2">
    <source>
        <dbReference type="Proteomes" id="UP000624709"/>
    </source>
</evidence>